<evidence type="ECO:0000313" key="2">
    <source>
        <dbReference type="EMBL" id="KFI92563.1"/>
    </source>
</evidence>
<evidence type="ECO:0000256" key="1">
    <source>
        <dbReference type="SAM" id="MobiDB-lite"/>
    </source>
</evidence>
<keyword evidence="3" id="KW-1185">Reference proteome</keyword>
<accession>A0A087DAL3</accession>
<organism evidence="2 3">
    <name type="scientific">Bifidobacterium scardovii</name>
    <dbReference type="NCBI Taxonomy" id="158787"/>
    <lineage>
        <taxon>Bacteria</taxon>
        <taxon>Bacillati</taxon>
        <taxon>Actinomycetota</taxon>
        <taxon>Actinomycetes</taxon>
        <taxon>Bifidobacteriales</taxon>
        <taxon>Bifidobacteriaceae</taxon>
        <taxon>Bifidobacterium</taxon>
    </lineage>
</organism>
<evidence type="ECO:0000313" key="3">
    <source>
        <dbReference type="Proteomes" id="UP000029033"/>
    </source>
</evidence>
<comment type="caution">
    <text evidence="2">The sequence shown here is derived from an EMBL/GenBank/DDBJ whole genome shotgun (WGS) entry which is preliminary data.</text>
</comment>
<dbReference type="EMBL" id="JGZO01000015">
    <property type="protein sequence ID" value="KFI92563.1"/>
    <property type="molecule type" value="Genomic_DNA"/>
</dbReference>
<dbReference type="RefSeq" id="WP_171818078.1">
    <property type="nucleotide sequence ID" value="NZ_JAGZSX010000002.1"/>
</dbReference>
<dbReference type="Proteomes" id="UP000029033">
    <property type="component" value="Unassembled WGS sequence"/>
</dbReference>
<protein>
    <submittedName>
        <fullName evidence="2">Uncharacterized protein</fullName>
    </submittedName>
</protein>
<proteinExistence type="predicted"/>
<name>A0A087DAL3_9BIFI</name>
<feature type="region of interest" description="Disordered" evidence="1">
    <location>
        <begin position="56"/>
        <end position="81"/>
    </location>
</feature>
<gene>
    <name evidence="2" type="ORF">BSCA_2270</name>
</gene>
<dbReference type="AlphaFoldDB" id="A0A087DAL3"/>
<sequence>MLPDTVPSPHVSQAIAAGTRIILLVRDSSNPASRVPERGVKQVGSIINIDTAAGSRTTTPAYIPDNRSSDSILVAPVTPEP</sequence>
<reference evidence="2 3" key="1">
    <citation type="submission" date="2014-03" db="EMBL/GenBank/DDBJ databases">
        <title>Genomics of Bifidobacteria.</title>
        <authorList>
            <person name="Ventura M."/>
            <person name="Milani C."/>
            <person name="Lugli G.A."/>
        </authorList>
    </citation>
    <scope>NUCLEOTIDE SEQUENCE [LARGE SCALE GENOMIC DNA]</scope>
    <source>
        <strain evidence="2 3">LMG 21589</strain>
    </source>
</reference>
<dbReference type="GeneID" id="85167112"/>